<name>A0A1J0AFQ7_9CYAN</name>
<sequence>MTVSYLHDSLEQLAEAILQLESGQAEAAVIFMSEPGEHHFVLRQVGGNDVAVEVRWFDDWASWDIYPSDQYLVAAAGTAPFSVVKEQVIMALERILAQHGVQGYKELWVEHEFPVALYERLKHTKLDR</sequence>
<proteinExistence type="predicted"/>
<dbReference type="AlphaFoldDB" id="A0A1J0AFQ7"/>
<organism evidence="1 2">
    <name type="scientific">Gloeomargarita lithophora Alchichica-D10</name>
    <dbReference type="NCBI Taxonomy" id="1188229"/>
    <lineage>
        <taxon>Bacteria</taxon>
        <taxon>Bacillati</taxon>
        <taxon>Cyanobacteriota</taxon>
        <taxon>Cyanophyceae</taxon>
        <taxon>Gloeomargaritales</taxon>
        <taxon>Gloeomargaritaceae</taxon>
        <taxon>Gloeomargarita</taxon>
    </lineage>
</organism>
<dbReference type="KEGG" id="glt:GlitD10_2436"/>
<evidence type="ECO:0000313" key="1">
    <source>
        <dbReference type="EMBL" id="APB34772.1"/>
    </source>
</evidence>
<evidence type="ECO:0000313" key="2">
    <source>
        <dbReference type="Proteomes" id="UP000180235"/>
    </source>
</evidence>
<gene>
    <name evidence="1" type="ORF">GlitD10_2436</name>
</gene>
<accession>A0A1J0AFQ7</accession>
<reference evidence="1 2" key="1">
    <citation type="submission" date="2016-10" db="EMBL/GenBank/DDBJ databases">
        <title>Description of Gloeomargarita lithophora gen. nov., sp. nov., a thylakoid-bearing basal-branching cyanobacterium with intracellular carbonates, and proposal for Gloeomargaritales ord. nov.</title>
        <authorList>
            <person name="Moreira D."/>
            <person name="Tavera R."/>
            <person name="Benzerara K."/>
            <person name="Skouri-Panet F."/>
            <person name="Couradeau E."/>
            <person name="Gerard E."/>
            <person name="Loussert C."/>
            <person name="Novelo E."/>
            <person name="Zivanovic Y."/>
            <person name="Lopez-Garcia P."/>
        </authorList>
    </citation>
    <scope>NUCLEOTIDE SEQUENCE [LARGE SCALE GENOMIC DNA]</scope>
    <source>
        <strain evidence="1 2">D10</strain>
    </source>
</reference>
<keyword evidence="2" id="KW-1185">Reference proteome</keyword>
<protein>
    <submittedName>
        <fullName evidence="1">Uncharacterized protein</fullName>
    </submittedName>
</protein>
<dbReference type="EMBL" id="CP017675">
    <property type="protein sequence ID" value="APB34772.1"/>
    <property type="molecule type" value="Genomic_DNA"/>
</dbReference>
<dbReference type="Proteomes" id="UP000180235">
    <property type="component" value="Chromosome"/>
</dbReference>